<dbReference type="Gene3D" id="3.80.10.10">
    <property type="entry name" value="Ribonuclease Inhibitor"/>
    <property type="match status" value="4"/>
</dbReference>
<evidence type="ECO:0000256" key="5">
    <source>
        <dbReference type="ARBA" id="ARBA00022821"/>
    </source>
</evidence>
<dbReference type="Gene3D" id="1.10.10.10">
    <property type="entry name" value="Winged helix-like DNA-binding domain superfamily/Winged helix DNA-binding domain"/>
    <property type="match status" value="1"/>
</dbReference>
<dbReference type="PRINTS" id="PR00364">
    <property type="entry name" value="DISEASERSIST"/>
</dbReference>
<dbReference type="InterPro" id="IPR042197">
    <property type="entry name" value="Apaf_helical"/>
</dbReference>
<dbReference type="SUPFAM" id="SSF52047">
    <property type="entry name" value="RNI-like"/>
    <property type="match status" value="1"/>
</dbReference>
<keyword evidence="5" id="KW-0611">Plant defense</keyword>
<sequence>MACIGEFAVGVATSILGKLAEYTVAPVGRQLGYLLHYTTNVSDLRTQLEHLNSARQRMQRRVNEALNNCHEIEADVRTWQDNAEQISVEANTFLNPESHSRALCSCGSPHHLVTRHQLSRKAKKMSIIVRAVVSKKNEFDSVPISYPRQPEGSSATPAKAYQTFNSRSRILKNIMAAVGDGNRRRIGLHGMGGVGKTMLADEIGRRAQEEKLFSKVVKITISQTPNTKEIQQHIAEMLDITSFNQIESTSKRAELLRMRLKQEEESGILLILDDIWKELDLEAVGIHQECRMLLTSRSQRVLCNSMGIAQSNVFLIGALESSEAINLFKSIIGDTKVENNEDYKALALEIVAECGGLPISIATVAHALKCNMDSLFIWKDALQRLKNSNFTGIEEMHDKVYLSIRLSYDFLGRHEEEAKSLLLLCALHKEDEEIKVEDLIRYSMGWNLLQGVRTVSEARNRVNSLVVKLKSHSLLLDGSSKHDEVKMHDVIRDVCLTIGKEDDEHRMMNNITSAAMYERHKASKAISFVDYDDFGNLPGNLECPSLELLLLSTQSLKLIPNEFFEQTGKLKALGIIATPLTSLPLSFHLLQNLQTLCLRDSYVEDIEVIGELKNLKALDLSGCHCIKRLPKEIGELRRLQVLDLRGCSNLRVIEANVISNLTQMEELYLPNNFQGWDQTSEEGKITNERRNVSLVEIKSLQRLTALYLSVPSVHVLPEGLLTEKLERYRISIGWCININGCEYLAYEAYSSRWLNLDLSQLDQIYVSGLESVMKGSEYLSLHGFVWVNNAFHDLGEDGFRRLKQLNLRSNDGVKYIFNSRDVIQREAFPCLESLNIEYLTSLERIICHGNQLPRGSFNELKNVNVRNCDRLKNLFPLSVAKLLHNITVYNCEMIEEIIVSHGREDDHKIEEITLQLRSLHLYSLPNIVQFCCSKETPTDESSSSSSLLIDHSKPLFCETLSFSNLEELSVSSMSIKTLWPERLVSSSSSYMQTLTSLRVGRCKNLKYLFSFSLAQNFVSLTTLEVDYCEEMEDIVGVKLGEEETHMERILFPKLESLELVKLSTLQRFCAANSCVVFPLLSSLRLKECPELKTFVSSPTTIDHIEENQMLEPTQLFLLEKVTFSYKIYYIIYVIMYLIVSSIIMHCFIFQIAFPNLKVLVVGNCNNVKYLLPSAMTRSLLQLELLKVVECKIMEEVIVVSSVDDHECSSEGSKTTITFEKLEYLGLWSLPNIVKFYGGDRIECPLLSRLQIMECPKLKEFMGGSNIIGKEMDMVGCPKQSLFRHNKVIFPMVKELRTDWSEGIKEIFEMSNSIILFPNLLELELDCTSAGDKAAIGVPNLTLFLHKYHKIKKLQLRGPFVNLSGGDELIDTTTSTSTSLEQLCIEDADMLHYLFGVDPHENAQPSHNYRIVFPHLKYVSVQKCRRLESFAPSFMCFPNLGGLSVVGCHGLTYLFSSSTAATLVQLQQMTIENCKGIREIITNNTEYYEEEEDDEESSTTTDDCLVFQELWRLELRNLPNLQSFYSGNKVMNFPYLDQLYLSECPKMRRFSHGIINTYASLKTWVDGRRISERDDSDSALQHLFAHQIDNDDGQHNTASAKADQ</sequence>
<feature type="coiled-coil region" evidence="7">
    <location>
        <begin position="41"/>
        <end position="82"/>
    </location>
</feature>
<evidence type="ECO:0000256" key="3">
    <source>
        <dbReference type="ARBA" id="ARBA00022737"/>
    </source>
</evidence>
<keyword evidence="3" id="KW-0677">Repeat</keyword>
<dbReference type="EMBL" id="JAATIQ010000913">
    <property type="protein sequence ID" value="KAF4346781.1"/>
    <property type="molecule type" value="Genomic_DNA"/>
</dbReference>
<dbReference type="InterPro" id="IPR036388">
    <property type="entry name" value="WH-like_DNA-bd_sf"/>
</dbReference>
<dbReference type="InterPro" id="IPR002182">
    <property type="entry name" value="NB-ARC"/>
</dbReference>
<feature type="domain" description="AAA+ ATPase" evidence="9">
    <location>
        <begin position="182"/>
        <end position="307"/>
    </location>
</feature>
<comment type="caution">
    <text evidence="10">The sequence shown here is derived from an EMBL/GenBank/DDBJ whole genome shotgun (WGS) entry which is preliminary data.</text>
</comment>
<dbReference type="Pfam" id="PF23247">
    <property type="entry name" value="LRR_RPS2"/>
    <property type="match status" value="3"/>
</dbReference>
<feature type="transmembrane region" description="Helical" evidence="8">
    <location>
        <begin position="1127"/>
        <end position="1149"/>
    </location>
</feature>
<dbReference type="GO" id="GO:0005524">
    <property type="term" value="F:ATP binding"/>
    <property type="evidence" value="ECO:0007669"/>
    <property type="project" value="UniProtKB-KW"/>
</dbReference>
<name>A0A7J6DKY5_CANSA</name>
<reference evidence="10 11" key="1">
    <citation type="journal article" date="2020" name="bioRxiv">
        <title>Sequence and annotation of 42 cannabis genomes reveals extensive copy number variation in cannabinoid synthesis and pathogen resistance genes.</title>
        <authorList>
            <person name="Mckernan K.J."/>
            <person name="Helbert Y."/>
            <person name="Kane L.T."/>
            <person name="Ebling H."/>
            <person name="Zhang L."/>
            <person name="Liu B."/>
            <person name="Eaton Z."/>
            <person name="Mclaughlin S."/>
            <person name="Kingan S."/>
            <person name="Baybayan P."/>
            <person name="Concepcion G."/>
            <person name="Jordan M."/>
            <person name="Riva A."/>
            <person name="Barbazuk W."/>
            <person name="Harkins T."/>
        </authorList>
    </citation>
    <scope>NUCLEOTIDE SEQUENCE [LARGE SCALE GENOMIC DNA]</scope>
    <source>
        <strain evidence="11">cv. Jamaican Lion 4</strain>
        <tissue evidence="10">Leaf</tissue>
    </source>
</reference>
<dbReference type="InterPro" id="IPR050905">
    <property type="entry name" value="Plant_NBS-LRR"/>
</dbReference>
<keyword evidence="8" id="KW-0812">Transmembrane</keyword>
<dbReference type="Proteomes" id="UP000583929">
    <property type="component" value="Unassembled WGS sequence"/>
</dbReference>
<keyword evidence="6" id="KW-0067">ATP-binding</keyword>
<dbReference type="InterPro" id="IPR003593">
    <property type="entry name" value="AAA+_ATPase"/>
</dbReference>
<dbReference type="Pfam" id="PF23598">
    <property type="entry name" value="LRR_14"/>
    <property type="match status" value="1"/>
</dbReference>
<organism evidence="10 11">
    <name type="scientific">Cannabis sativa</name>
    <name type="common">Hemp</name>
    <name type="synonym">Marijuana</name>
    <dbReference type="NCBI Taxonomy" id="3483"/>
    <lineage>
        <taxon>Eukaryota</taxon>
        <taxon>Viridiplantae</taxon>
        <taxon>Streptophyta</taxon>
        <taxon>Embryophyta</taxon>
        <taxon>Tracheophyta</taxon>
        <taxon>Spermatophyta</taxon>
        <taxon>Magnoliopsida</taxon>
        <taxon>eudicotyledons</taxon>
        <taxon>Gunneridae</taxon>
        <taxon>Pentapetalae</taxon>
        <taxon>rosids</taxon>
        <taxon>fabids</taxon>
        <taxon>Rosales</taxon>
        <taxon>Cannabaceae</taxon>
        <taxon>Cannabis</taxon>
    </lineage>
</organism>
<dbReference type="Pfam" id="PF00931">
    <property type="entry name" value="NB-ARC"/>
    <property type="match status" value="1"/>
</dbReference>
<evidence type="ECO:0000256" key="8">
    <source>
        <dbReference type="SAM" id="Phobius"/>
    </source>
</evidence>
<keyword evidence="4" id="KW-0547">Nucleotide-binding</keyword>
<keyword evidence="7" id="KW-0175">Coiled coil</keyword>
<keyword evidence="8" id="KW-1133">Transmembrane helix</keyword>
<evidence type="ECO:0000313" key="10">
    <source>
        <dbReference type="EMBL" id="KAF4346781.1"/>
    </source>
</evidence>
<dbReference type="PANTHER" id="PTHR33463">
    <property type="entry name" value="NB-ARC DOMAIN-CONTAINING PROTEIN-RELATED"/>
    <property type="match status" value="1"/>
</dbReference>
<dbReference type="InterPro" id="IPR057135">
    <property type="entry name" value="At4g27190-like_LRR"/>
</dbReference>
<evidence type="ECO:0000256" key="7">
    <source>
        <dbReference type="SAM" id="Coils"/>
    </source>
</evidence>
<dbReference type="GO" id="GO:0006952">
    <property type="term" value="P:defense response"/>
    <property type="evidence" value="ECO:0007669"/>
    <property type="project" value="UniProtKB-KW"/>
</dbReference>
<accession>A0A7J6DKY5</accession>
<evidence type="ECO:0000256" key="1">
    <source>
        <dbReference type="ARBA" id="ARBA00008894"/>
    </source>
</evidence>
<keyword evidence="2" id="KW-0433">Leucine-rich repeat</keyword>
<dbReference type="Gene3D" id="3.40.50.300">
    <property type="entry name" value="P-loop containing nucleotide triphosphate hydrolases"/>
    <property type="match status" value="1"/>
</dbReference>
<evidence type="ECO:0000256" key="6">
    <source>
        <dbReference type="ARBA" id="ARBA00022840"/>
    </source>
</evidence>
<dbReference type="PANTHER" id="PTHR33463:SF198">
    <property type="entry name" value="RPP4C3"/>
    <property type="match status" value="1"/>
</dbReference>
<evidence type="ECO:0000259" key="9">
    <source>
        <dbReference type="SMART" id="SM00382"/>
    </source>
</evidence>
<dbReference type="Gene3D" id="1.10.8.430">
    <property type="entry name" value="Helical domain of apoptotic protease-activating factors"/>
    <property type="match status" value="1"/>
</dbReference>
<dbReference type="SMART" id="SM00382">
    <property type="entry name" value="AAA"/>
    <property type="match status" value="1"/>
</dbReference>
<proteinExistence type="inferred from homology"/>
<dbReference type="SUPFAM" id="SSF52058">
    <property type="entry name" value="L domain-like"/>
    <property type="match status" value="1"/>
</dbReference>
<protein>
    <recommendedName>
        <fullName evidence="9">AAA+ ATPase domain-containing protein</fullName>
    </recommendedName>
</protein>
<comment type="similarity">
    <text evidence="1">Belongs to the disease resistance NB-LRR family.</text>
</comment>
<gene>
    <name evidence="10" type="ORF">G4B88_027000</name>
</gene>
<evidence type="ECO:0000256" key="2">
    <source>
        <dbReference type="ARBA" id="ARBA00022614"/>
    </source>
</evidence>
<dbReference type="GO" id="GO:0043531">
    <property type="term" value="F:ADP binding"/>
    <property type="evidence" value="ECO:0007669"/>
    <property type="project" value="InterPro"/>
</dbReference>
<dbReference type="InterPro" id="IPR055414">
    <property type="entry name" value="LRR_R13L4/SHOC2-like"/>
</dbReference>
<dbReference type="InterPro" id="IPR027417">
    <property type="entry name" value="P-loop_NTPase"/>
</dbReference>
<keyword evidence="11" id="KW-1185">Reference proteome</keyword>
<dbReference type="SUPFAM" id="SSF52540">
    <property type="entry name" value="P-loop containing nucleoside triphosphate hydrolases"/>
    <property type="match status" value="1"/>
</dbReference>
<dbReference type="InterPro" id="IPR032675">
    <property type="entry name" value="LRR_dom_sf"/>
</dbReference>
<evidence type="ECO:0000313" key="11">
    <source>
        <dbReference type="Proteomes" id="UP000583929"/>
    </source>
</evidence>
<keyword evidence="8" id="KW-0472">Membrane</keyword>
<evidence type="ECO:0000256" key="4">
    <source>
        <dbReference type="ARBA" id="ARBA00022741"/>
    </source>
</evidence>